<accession>A0A1T3NJE5</accession>
<dbReference type="OrthoDB" id="4173390at2"/>
<reference evidence="1 2" key="1">
    <citation type="submission" date="2017-03" db="EMBL/GenBank/DDBJ databases">
        <title>Draft genome sequence of Streptomyces scabrisporus NF3, endophyte isolated from Amphipterygium adstringens.</title>
        <authorList>
            <person name="Vazquez M."/>
            <person name="Ceapa C.D."/>
            <person name="Rodriguez Luna D."/>
            <person name="Sanchez Esquivel S."/>
        </authorList>
    </citation>
    <scope>NUCLEOTIDE SEQUENCE [LARGE SCALE GENOMIC DNA]</scope>
    <source>
        <strain evidence="1 2">NF3</strain>
    </source>
</reference>
<dbReference type="InterPro" id="IPR045592">
    <property type="entry name" value="DUF6461"/>
</dbReference>
<keyword evidence="2" id="KW-1185">Reference proteome</keyword>
<evidence type="ECO:0000313" key="1">
    <source>
        <dbReference type="EMBL" id="OPC76751.1"/>
    </source>
</evidence>
<evidence type="ECO:0000313" key="2">
    <source>
        <dbReference type="Proteomes" id="UP000190037"/>
    </source>
</evidence>
<sequence length="202" mass="22505">MSGDTVEWLQDSYFVEFGYCVTFARGLSATELLRRMGCDVTRTARKSVIDANHWIEDVAEEFGHRAVADKERVIRAGEADGWAFAVEDAGSRGTHRDVLAAVSAGTVALSTFENINALTMFHYAQSGDVVCGFDRPRDRWGCDPDRLVPHLTRAGLLPADGTHPDLGIDERQRLVHRMMHTEFGTTLPRQDVEYGELLAAMY</sequence>
<dbReference type="Pfam" id="PF20062">
    <property type="entry name" value="DUF6461"/>
    <property type="match status" value="1"/>
</dbReference>
<gene>
    <name evidence="1" type="ORF">B4N89_45545</name>
</gene>
<dbReference type="RefSeq" id="WP_078982600.1">
    <property type="nucleotide sequence ID" value="NZ_MWQN01000005.1"/>
</dbReference>
<name>A0A1T3NJE5_9ACTN</name>
<dbReference type="Proteomes" id="UP000190037">
    <property type="component" value="Unassembled WGS sequence"/>
</dbReference>
<dbReference type="STRING" id="159449.B4N89_45545"/>
<protein>
    <submittedName>
        <fullName evidence="1">Uncharacterized protein</fullName>
    </submittedName>
</protein>
<dbReference type="AlphaFoldDB" id="A0A1T3NJE5"/>
<proteinExistence type="predicted"/>
<dbReference type="EMBL" id="MWQN01000005">
    <property type="protein sequence ID" value="OPC76751.1"/>
    <property type="molecule type" value="Genomic_DNA"/>
</dbReference>
<comment type="caution">
    <text evidence="1">The sequence shown here is derived from an EMBL/GenBank/DDBJ whole genome shotgun (WGS) entry which is preliminary data.</text>
</comment>
<organism evidence="1 2">
    <name type="scientific">Embleya scabrispora</name>
    <dbReference type="NCBI Taxonomy" id="159449"/>
    <lineage>
        <taxon>Bacteria</taxon>
        <taxon>Bacillati</taxon>
        <taxon>Actinomycetota</taxon>
        <taxon>Actinomycetes</taxon>
        <taxon>Kitasatosporales</taxon>
        <taxon>Streptomycetaceae</taxon>
        <taxon>Embleya</taxon>
    </lineage>
</organism>